<name>A0A383TVS4_9FLAO</name>
<protein>
    <recommendedName>
        <fullName evidence="5">5-formyltetrahydrofolate cyclo-ligase</fullName>
        <ecNumber evidence="5">6.3.3.2</ecNumber>
    </recommendedName>
</protein>
<dbReference type="GO" id="GO:0046872">
    <property type="term" value="F:metal ion binding"/>
    <property type="evidence" value="ECO:0007669"/>
    <property type="project" value="UniProtKB-KW"/>
</dbReference>
<keyword evidence="7" id="KW-1185">Reference proteome</keyword>
<dbReference type="Pfam" id="PF01812">
    <property type="entry name" value="5-FTHF_cyc-lig"/>
    <property type="match status" value="1"/>
</dbReference>
<keyword evidence="2 4" id="KW-0547">Nucleotide-binding</keyword>
<dbReference type="SUPFAM" id="SSF100950">
    <property type="entry name" value="NagB/RpiA/CoA transferase-like"/>
    <property type="match status" value="1"/>
</dbReference>
<proteinExistence type="inferred from homology"/>
<dbReference type="GO" id="GO:0035999">
    <property type="term" value="P:tetrahydrofolate interconversion"/>
    <property type="evidence" value="ECO:0007669"/>
    <property type="project" value="TreeGrafter"/>
</dbReference>
<dbReference type="EC" id="6.3.3.2" evidence="5"/>
<dbReference type="RefSeq" id="WP_119056991.1">
    <property type="nucleotide sequence ID" value="NZ_OX579588.1"/>
</dbReference>
<dbReference type="Proteomes" id="UP000262142">
    <property type="component" value="Unassembled WGS sequence"/>
</dbReference>
<evidence type="ECO:0000313" key="7">
    <source>
        <dbReference type="Proteomes" id="UP000262142"/>
    </source>
</evidence>
<dbReference type="InterPro" id="IPR002698">
    <property type="entry name" value="FTHF_cligase"/>
</dbReference>
<evidence type="ECO:0000256" key="5">
    <source>
        <dbReference type="RuleBase" id="RU361279"/>
    </source>
</evidence>
<evidence type="ECO:0000256" key="4">
    <source>
        <dbReference type="PIRSR" id="PIRSR006806-1"/>
    </source>
</evidence>
<evidence type="ECO:0000256" key="1">
    <source>
        <dbReference type="ARBA" id="ARBA00010638"/>
    </source>
</evidence>
<reference evidence="6 7" key="1">
    <citation type="submission" date="2018-09" db="EMBL/GenBank/DDBJ databases">
        <authorList>
            <consortium name="Pathogen Informatics"/>
        </authorList>
    </citation>
    <scope>NUCLEOTIDE SEQUENCE [LARGE SCALE GENOMIC DNA]</scope>
    <source>
        <strain evidence="6 7">OH-22767</strain>
    </source>
</reference>
<dbReference type="OrthoDB" id="9801938at2"/>
<dbReference type="GO" id="GO:0030272">
    <property type="term" value="F:5-formyltetrahydrofolate cyclo-ligase activity"/>
    <property type="evidence" value="ECO:0007669"/>
    <property type="project" value="UniProtKB-EC"/>
</dbReference>
<dbReference type="EMBL" id="UNSC01000001">
    <property type="protein sequence ID" value="SZD70933.1"/>
    <property type="molecule type" value="Genomic_DNA"/>
</dbReference>
<feature type="binding site" evidence="4">
    <location>
        <begin position="131"/>
        <end position="139"/>
    </location>
    <ligand>
        <name>ATP</name>
        <dbReference type="ChEBI" id="CHEBI:30616"/>
    </ligand>
</feature>
<evidence type="ECO:0000313" key="6">
    <source>
        <dbReference type="EMBL" id="SZD70933.1"/>
    </source>
</evidence>
<keyword evidence="5" id="KW-0479">Metal-binding</keyword>
<comment type="catalytic activity">
    <reaction evidence="5">
        <text>(6S)-5-formyl-5,6,7,8-tetrahydrofolate + ATP = (6R)-5,10-methenyltetrahydrofolate + ADP + phosphate</text>
        <dbReference type="Rhea" id="RHEA:10488"/>
        <dbReference type="ChEBI" id="CHEBI:30616"/>
        <dbReference type="ChEBI" id="CHEBI:43474"/>
        <dbReference type="ChEBI" id="CHEBI:57455"/>
        <dbReference type="ChEBI" id="CHEBI:57457"/>
        <dbReference type="ChEBI" id="CHEBI:456216"/>
        <dbReference type="EC" id="6.3.3.2"/>
    </reaction>
</comment>
<dbReference type="PANTHER" id="PTHR23407">
    <property type="entry name" value="ATPASE INHIBITOR/5-FORMYLTETRAHYDROFOLATE CYCLO-LIGASE"/>
    <property type="match status" value="1"/>
</dbReference>
<evidence type="ECO:0000256" key="3">
    <source>
        <dbReference type="ARBA" id="ARBA00022840"/>
    </source>
</evidence>
<dbReference type="GO" id="GO:0005524">
    <property type="term" value="F:ATP binding"/>
    <property type="evidence" value="ECO:0007669"/>
    <property type="project" value="UniProtKB-KW"/>
</dbReference>
<dbReference type="PIRSF" id="PIRSF006806">
    <property type="entry name" value="FTHF_cligase"/>
    <property type="match status" value="1"/>
</dbReference>
<dbReference type="NCBIfam" id="TIGR02727">
    <property type="entry name" value="MTHFS_bact"/>
    <property type="match status" value="1"/>
</dbReference>
<keyword evidence="5" id="KW-0460">Magnesium</keyword>
<evidence type="ECO:0000256" key="2">
    <source>
        <dbReference type="ARBA" id="ARBA00022741"/>
    </source>
</evidence>
<comment type="cofactor">
    <cofactor evidence="5">
        <name>Mg(2+)</name>
        <dbReference type="ChEBI" id="CHEBI:18420"/>
    </cofactor>
</comment>
<dbReference type="AlphaFoldDB" id="A0A383TVS4"/>
<keyword evidence="3 4" id="KW-0067">ATP-binding</keyword>
<sequence>MKKKEEFRKYYKHKRSMLSDEKIDVYSSSIAKSFLENFLEKGVVFHVFKNMKKFNEVDTSFIIESLLHLGKTVALPKMNKDDLLSCQIEEKQRYKTNSFGVQEPNPCIEINSDKIDIVIVPLLICDKEGYRIGYGGGFYDRFLNDLNAIKVGINFFKPLENVSFKEEHDISLDYLITPDLFIKF</sequence>
<feature type="binding site" evidence="4">
    <location>
        <begin position="4"/>
        <end position="8"/>
    </location>
    <ligand>
        <name>ATP</name>
        <dbReference type="ChEBI" id="CHEBI:30616"/>
    </ligand>
</feature>
<organism evidence="6 7">
    <name type="scientific">Candidatus Ornithobacterium hominis</name>
    <dbReference type="NCBI Taxonomy" id="2497989"/>
    <lineage>
        <taxon>Bacteria</taxon>
        <taxon>Pseudomonadati</taxon>
        <taxon>Bacteroidota</taxon>
        <taxon>Flavobacteriia</taxon>
        <taxon>Flavobacteriales</taxon>
        <taxon>Weeksellaceae</taxon>
        <taxon>Ornithobacterium</taxon>
    </lineage>
</organism>
<dbReference type="InterPro" id="IPR037171">
    <property type="entry name" value="NagB/RpiA_transferase-like"/>
</dbReference>
<gene>
    <name evidence="6" type="primary">yqgN</name>
    <name evidence="6" type="ORF">SAMEA104719789_00024</name>
</gene>
<feature type="binding site" evidence="4">
    <location>
        <position position="56"/>
    </location>
    <ligand>
        <name>substrate</name>
    </ligand>
</feature>
<accession>A0A383TVS4</accession>
<dbReference type="InterPro" id="IPR024185">
    <property type="entry name" value="FTHF_cligase-like_sf"/>
</dbReference>
<dbReference type="PANTHER" id="PTHR23407:SF1">
    <property type="entry name" value="5-FORMYLTETRAHYDROFOLATE CYCLO-LIGASE"/>
    <property type="match status" value="1"/>
</dbReference>
<dbReference type="Gene3D" id="3.40.50.10420">
    <property type="entry name" value="NagB/RpiA/CoA transferase-like"/>
    <property type="match status" value="1"/>
</dbReference>
<keyword evidence="6" id="KW-0436">Ligase</keyword>
<dbReference type="GO" id="GO:0009396">
    <property type="term" value="P:folic acid-containing compound biosynthetic process"/>
    <property type="evidence" value="ECO:0007669"/>
    <property type="project" value="TreeGrafter"/>
</dbReference>
<comment type="similarity">
    <text evidence="1 5">Belongs to the 5-formyltetrahydrofolate cyclo-ligase family.</text>
</comment>